<dbReference type="SMART" id="SM00977">
    <property type="entry name" value="TilS_C"/>
    <property type="match status" value="1"/>
</dbReference>
<keyword evidence="6 8" id="KW-0067">ATP-binding</keyword>
<gene>
    <name evidence="8" type="primary">tilS</name>
    <name evidence="10" type="ORF">BK138_33215</name>
</gene>
<feature type="binding site" evidence="8">
    <location>
        <begin position="35"/>
        <end position="40"/>
    </location>
    <ligand>
        <name>ATP</name>
        <dbReference type="ChEBI" id="CHEBI:30616"/>
    </ligand>
</feature>
<dbReference type="SUPFAM" id="SSF52402">
    <property type="entry name" value="Adenine nucleotide alpha hydrolases-like"/>
    <property type="match status" value="1"/>
</dbReference>
<comment type="subcellular location">
    <subcellularLocation>
        <location evidence="1 8">Cytoplasm</location>
    </subcellularLocation>
</comment>
<evidence type="ECO:0000256" key="7">
    <source>
        <dbReference type="ARBA" id="ARBA00048539"/>
    </source>
</evidence>
<dbReference type="EC" id="6.3.4.19" evidence="8"/>
<dbReference type="SUPFAM" id="SSF82829">
    <property type="entry name" value="MesJ substrate recognition domain-like"/>
    <property type="match status" value="1"/>
</dbReference>
<proteinExistence type="inferred from homology"/>
<comment type="domain">
    <text evidence="8">The N-terminal region contains the highly conserved SGGXDS motif, predicted to be a P-loop motif involved in ATP binding.</text>
</comment>
<organism evidence="10 11">
    <name type="scientific">Paenibacillus rhizosphaerae</name>
    <dbReference type="NCBI Taxonomy" id="297318"/>
    <lineage>
        <taxon>Bacteria</taxon>
        <taxon>Bacillati</taxon>
        <taxon>Bacillota</taxon>
        <taxon>Bacilli</taxon>
        <taxon>Bacillales</taxon>
        <taxon>Paenibacillaceae</taxon>
        <taxon>Paenibacillus</taxon>
    </lineage>
</organism>
<dbReference type="EMBL" id="MRTP01000021">
    <property type="protein sequence ID" value="OMF45959.1"/>
    <property type="molecule type" value="Genomic_DNA"/>
</dbReference>
<name>A0A1R1E2A8_9BACL</name>
<comment type="catalytic activity">
    <reaction evidence="7 8">
        <text>cytidine(34) in tRNA(Ile2) + L-lysine + ATP = lysidine(34) in tRNA(Ile2) + AMP + diphosphate + H(+)</text>
        <dbReference type="Rhea" id="RHEA:43744"/>
        <dbReference type="Rhea" id="RHEA-COMP:10625"/>
        <dbReference type="Rhea" id="RHEA-COMP:10670"/>
        <dbReference type="ChEBI" id="CHEBI:15378"/>
        <dbReference type="ChEBI" id="CHEBI:30616"/>
        <dbReference type="ChEBI" id="CHEBI:32551"/>
        <dbReference type="ChEBI" id="CHEBI:33019"/>
        <dbReference type="ChEBI" id="CHEBI:82748"/>
        <dbReference type="ChEBI" id="CHEBI:83665"/>
        <dbReference type="ChEBI" id="CHEBI:456215"/>
        <dbReference type="EC" id="6.3.4.19"/>
    </reaction>
</comment>
<dbReference type="PANTHER" id="PTHR43033:SF1">
    <property type="entry name" value="TRNA(ILE)-LYSIDINE SYNTHASE-RELATED"/>
    <property type="match status" value="1"/>
</dbReference>
<dbReference type="InterPro" id="IPR012796">
    <property type="entry name" value="Lysidine-tRNA-synth_C"/>
</dbReference>
<dbReference type="Proteomes" id="UP000187172">
    <property type="component" value="Unassembled WGS sequence"/>
</dbReference>
<keyword evidence="3 8" id="KW-0436">Ligase</keyword>
<protein>
    <recommendedName>
        <fullName evidence="8">tRNA(Ile)-lysidine synthase</fullName>
        <ecNumber evidence="8">6.3.4.19</ecNumber>
    </recommendedName>
    <alternativeName>
        <fullName evidence="8">tRNA(Ile)-2-lysyl-cytidine synthase</fullName>
    </alternativeName>
    <alternativeName>
        <fullName evidence="8">tRNA(Ile)-lysidine synthetase</fullName>
    </alternativeName>
</protein>
<dbReference type="InterPro" id="IPR014729">
    <property type="entry name" value="Rossmann-like_a/b/a_fold"/>
</dbReference>
<evidence type="ECO:0000313" key="10">
    <source>
        <dbReference type="EMBL" id="OMF45959.1"/>
    </source>
</evidence>
<accession>A0A1R1E2A8</accession>
<dbReference type="InterPro" id="IPR012094">
    <property type="entry name" value="tRNA_Ile_lys_synt"/>
</dbReference>
<dbReference type="GO" id="GO:0032267">
    <property type="term" value="F:tRNA(Ile)-lysidine synthase activity"/>
    <property type="evidence" value="ECO:0007669"/>
    <property type="project" value="UniProtKB-EC"/>
</dbReference>
<evidence type="ECO:0000256" key="8">
    <source>
        <dbReference type="HAMAP-Rule" id="MF_01161"/>
    </source>
</evidence>
<dbReference type="GO" id="GO:0006400">
    <property type="term" value="P:tRNA modification"/>
    <property type="evidence" value="ECO:0007669"/>
    <property type="project" value="UniProtKB-UniRule"/>
</dbReference>
<keyword evidence="2 8" id="KW-0963">Cytoplasm</keyword>
<dbReference type="PANTHER" id="PTHR43033">
    <property type="entry name" value="TRNA(ILE)-LYSIDINE SYNTHASE-RELATED"/>
    <property type="match status" value="1"/>
</dbReference>
<keyword evidence="4 8" id="KW-0819">tRNA processing</keyword>
<dbReference type="Gene3D" id="1.20.59.20">
    <property type="match status" value="1"/>
</dbReference>
<keyword evidence="11" id="KW-1185">Reference proteome</keyword>
<dbReference type="NCBIfam" id="TIGR02432">
    <property type="entry name" value="lysidine_TilS_N"/>
    <property type="match status" value="1"/>
</dbReference>
<dbReference type="AlphaFoldDB" id="A0A1R1E2A8"/>
<evidence type="ECO:0000256" key="1">
    <source>
        <dbReference type="ARBA" id="ARBA00004496"/>
    </source>
</evidence>
<reference evidence="10 11" key="1">
    <citation type="submission" date="2016-11" db="EMBL/GenBank/DDBJ databases">
        <title>Paenibacillus species isolates.</title>
        <authorList>
            <person name="Beno S.M."/>
        </authorList>
    </citation>
    <scope>NUCLEOTIDE SEQUENCE [LARGE SCALE GENOMIC DNA]</scope>
    <source>
        <strain evidence="10 11">FSL R5-0378</strain>
    </source>
</reference>
<dbReference type="STRING" id="297318.BK138_33215"/>
<evidence type="ECO:0000256" key="6">
    <source>
        <dbReference type="ARBA" id="ARBA00022840"/>
    </source>
</evidence>
<comment type="caution">
    <text evidence="10">The sequence shown here is derived from an EMBL/GenBank/DDBJ whole genome shotgun (WGS) entry which is preliminary data.</text>
</comment>
<comment type="function">
    <text evidence="8">Ligates lysine onto the cytidine present at position 34 of the AUA codon-specific tRNA(Ile) that contains the anticodon CAU, in an ATP-dependent manner. Cytidine is converted to lysidine, thus changing the amino acid specificity of the tRNA from methionine to isoleucine.</text>
</comment>
<dbReference type="InterPro" id="IPR012795">
    <property type="entry name" value="tRNA_Ile_lys_synt_N"/>
</dbReference>
<dbReference type="CDD" id="cd01992">
    <property type="entry name" value="TilS_N"/>
    <property type="match status" value="1"/>
</dbReference>
<dbReference type="InterPro" id="IPR015262">
    <property type="entry name" value="tRNA_Ile_lys_synt_subst-bd"/>
</dbReference>
<evidence type="ECO:0000256" key="2">
    <source>
        <dbReference type="ARBA" id="ARBA00022490"/>
    </source>
</evidence>
<dbReference type="RefSeq" id="WP_076176678.1">
    <property type="nucleotide sequence ID" value="NZ_MRTP01000021.1"/>
</dbReference>
<dbReference type="Pfam" id="PF01171">
    <property type="entry name" value="ATP_bind_3"/>
    <property type="match status" value="1"/>
</dbReference>
<feature type="domain" description="Lysidine-tRNA(Ile) synthetase C-terminal" evidence="9">
    <location>
        <begin position="399"/>
        <end position="472"/>
    </location>
</feature>
<dbReference type="Gene3D" id="3.40.50.620">
    <property type="entry name" value="HUPs"/>
    <property type="match status" value="1"/>
</dbReference>
<evidence type="ECO:0000256" key="5">
    <source>
        <dbReference type="ARBA" id="ARBA00022741"/>
    </source>
</evidence>
<dbReference type="GO" id="GO:0005737">
    <property type="term" value="C:cytoplasm"/>
    <property type="evidence" value="ECO:0007669"/>
    <property type="project" value="UniProtKB-SubCell"/>
</dbReference>
<keyword evidence="5 8" id="KW-0547">Nucleotide-binding</keyword>
<evidence type="ECO:0000313" key="11">
    <source>
        <dbReference type="Proteomes" id="UP000187172"/>
    </source>
</evidence>
<evidence type="ECO:0000256" key="4">
    <source>
        <dbReference type="ARBA" id="ARBA00022694"/>
    </source>
</evidence>
<evidence type="ECO:0000256" key="3">
    <source>
        <dbReference type="ARBA" id="ARBA00022598"/>
    </source>
</evidence>
<dbReference type="GO" id="GO:0005524">
    <property type="term" value="F:ATP binding"/>
    <property type="evidence" value="ECO:0007669"/>
    <property type="project" value="UniProtKB-UniRule"/>
</dbReference>
<dbReference type="Pfam" id="PF11734">
    <property type="entry name" value="TilS_C"/>
    <property type="match status" value="1"/>
</dbReference>
<dbReference type="InterPro" id="IPR011063">
    <property type="entry name" value="TilS/TtcA_N"/>
</dbReference>
<dbReference type="Pfam" id="PF09179">
    <property type="entry name" value="TilS"/>
    <property type="match status" value="1"/>
</dbReference>
<comment type="similarity">
    <text evidence="8">Belongs to the tRNA(Ile)-lysidine synthase family.</text>
</comment>
<dbReference type="SUPFAM" id="SSF56037">
    <property type="entry name" value="PheT/TilS domain"/>
    <property type="match status" value="1"/>
</dbReference>
<evidence type="ECO:0000259" key="9">
    <source>
        <dbReference type="SMART" id="SM00977"/>
    </source>
</evidence>
<sequence length="481" mass="54382">MESRQKFSTIKEQVLRTAEEHRLWSPHDTLVVAVSGGPDSVALLHVLKDISETAVPLNLICAHAHHGLRPEADEEAELVRRLAAELGIRFEMARVDVPSYMKESGKGVEEAARFKRYEFLFETAQACGANTIALAHHADDQAETVLMHLLRGSGPGGLRGIRFKRREKNVELIRPFLRIYKTDLVDMCEQNGYPYAVDQTNFQTEYRRNAIRLDVLPYLGQYNSRIVQSINQMADIIGPEDDFVEQAAVNAYRELVQCNHGRHAFRAPSFLALHVALQRRLIKLILNYLSPGSENTDYHKIETIRQGIHQKDSTTWHLDLGCGLVCVREYDWITFMHGVPEKMIGYTYRLDAIVPELWLQEIRKVLRMAEHTPEVNQLSKMALDGHQAVFDADELQFPLTIRSRQPGDTMRIMGLNGSKKVKDIFIDAKIPPSMRSRIPVLVDGSGSIVWIPGVRRSIHAAVGAHTSTVLHFSLEDAGNAE</sequence>
<dbReference type="NCBIfam" id="TIGR02433">
    <property type="entry name" value="lysidine_TilS_C"/>
    <property type="match status" value="1"/>
</dbReference>
<dbReference type="HAMAP" id="MF_01161">
    <property type="entry name" value="tRNA_Ile_lys_synt"/>
    <property type="match status" value="1"/>
</dbReference>